<evidence type="ECO:0000259" key="5">
    <source>
        <dbReference type="Pfam" id="PF04542"/>
    </source>
</evidence>
<feature type="domain" description="RNA polymerase sigma-70 region 2" evidence="5">
    <location>
        <begin position="12"/>
        <end position="77"/>
    </location>
</feature>
<protein>
    <submittedName>
        <fullName evidence="7">RNA polymerase sigma-70 factor, ECF subfamily</fullName>
    </submittedName>
</protein>
<evidence type="ECO:0000259" key="6">
    <source>
        <dbReference type="Pfam" id="PF08281"/>
    </source>
</evidence>
<dbReference type="CDD" id="cd06171">
    <property type="entry name" value="Sigma70_r4"/>
    <property type="match status" value="1"/>
</dbReference>
<reference evidence="7 8" key="1">
    <citation type="submission" date="2017-09" db="EMBL/GenBank/DDBJ databases">
        <authorList>
            <person name="Ehlers B."/>
            <person name="Leendertz F.H."/>
        </authorList>
    </citation>
    <scope>NUCLEOTIDE SEQUENCE [LARGE SCALE GENOMIC DNA]</scope>
    <source>
        <strain evidence="7 8">DSM 18289</strain>
    </source>
</reference>
<evidence type="ECO:0000313" key="7">
    <source>
        <dbReference type="EMBL" id="SNZ20328.1"/>
    </source>
</evidence>
<dbReference type="RefSeq" id="WP_170956151.1">
    <property type="nucleotide sequence ID" value="NZ_OBEL01000004.1"/>
</dbReference>
<dbReference type="InterPro" id="IPR013325">
    <property type="entry name" value="RNA_pol_sigma_r2"/>
</dbReference>
<dbReference type="InterPro" id="IPR036388">
    <property type="entry name" value="WH-like_DNA-bd_sf"/>
</dbReference>
<dbReference type="SUPFAM" id="SSF88659">
    <property type="entry name" value="Sigma3 and sigma4 domains of RNA polymerase sigma factors"/>
    <property type="match status" value="1"/>
</dbReference>
<comment type="similarity">
    <text evidence="1">Belongs to the sigma-70 factor family. ECF subfamily.</text>
</comment>
<dbReference type="Pfam" id="PF08281">
    <property type="entry name" value="Sigma70_r4_2"/>
    <property type="match status" value="1"/>
</dbReference>
<sequence>MFGWRWQREKQVARLSPDLHGYASALIGDADLSFDLAQETLTKLLVTPHAPREFDDLKPYSFRMLRNLYIDYLRKQKIRMEYSTEQERVLSEIHTRSFDASDQLAVREAFKMLKESHREILFLIDVMGMKYLEVAEVMDIPKGTVMSRISRARAEMMKHLQDDPLDMGEQSRIDDAK</sequence>
<dbReference type="InterPro" id="IPR013249">
    <property type="entry name" value="RNA_pol_sigma70_r4_t2"/>
</dbReference>
<organism evidence="7 8">
    <name type="scientific">Cohaesibacter gelatinilyticus</name>
    <dbReference type="NCBI Taxonomy" id="372072"/>
    <lineage>
        <taxon>Bacteria</taxon>
        <taxon>Pseudomonadati</taxon>
        <taxon>Pseudomonadota</taxon>
        <taxon>Alphaproteobacteria</taxon>
        <taxon>Hyphomicrobiales</taxon>
        <taxon>Cohaesibacteraceae</taxon>
    </lineage>
</organism>
<evidence type="ECO:0000313" key="8">
    <source>
        <dbReference type="Proteomes" id="UP000219439"/>
    </source>
</evidence>
<dbReference type="GO" id="GO:0003677">
    <property type="term" value="F:DNA binding"/>
    <property type="evidence" value="ECO:0007669"/>
    <property type="project" value="InterPro"/>
</dbReference>
<dbReference type="EMBL" id="OBEL01000004">
    <property type="protein sequence ID" value="SNZ20328.1"/>
    <property type="molecule type" value="Genomic_DNA"/>
</dbReference>
<gene>
    <name evidence="7" type="ORF">SAMN06265368_3431</name>
</gene>
<dbReference type="SUPFAM" id="SSF88946">
    <property type="entry name" value="Sigma2 domain of RNA polymerase sigma factors"/>
    <property type="match status" value="1"/>
</dbReference>
<proteinExistence type="inferred from homology"/>
<keyword evidence="2" id="KW-0805">Transcription regulation</keyword>
<dbReference type="Gene3D" id="1.10.10.10">
    <property type="entry name" value="Winged helix-like DNA-binding domain superfamily/Winged helix DNA-binding domain"/>
    <property type="match status" value="1"/>
</dbReference>
<dbReference type="PANTHER" id="PTHR43133">
    <property type="entry name" value="RNA POLYMERASE ECF-TYPE SIGMA FACTO"/>
    <property type="match status" value="1"/>
</dbReference>
<dbReference type="NCBIfam" id="TIGR02937">
    <property type="entry name" value="sigma70-ECF"/>
    <property type="match status" value="1"/>
</dbReference>
<evidence type="ECO:0000256" key="2">
    <source>
        <dbReference type="ARBA" id="ARBA00023015"/>
    </source>
</evidence>
<dbReference type="PANTHER" id="PTHR43133:SF25">
    <property type="entry name" value="RNA POLYMERASE SIGMA FACTOR RFAY-RELATED"/>
    <property type="match status" value="1"/>
</dbReference>
<evidence type="ECO:0000256" key="4">
    <source>
        <dbReference type="ARBA" id="ARBA00023163"/>
    </source>
</evidence>
<dbReference type="InterPro" id="IPR007627">
    <property type="entry name" value="RNA_pol_sigma70_r2"/>
</dbReference>
<dbReference type="Pfam" id="PF04542">
    <property type="entry name" value="Sigma70_r2"/>
    <property type="match status" value="1"/>
</dbReference>
<dbReference type="GO" id="GO:0016987">
    <property type="term" value="F:sigma factor activity"/>
    <property type="evidence" value="ECO:0007669"/>
    <property type="project" value="UniProtKB-KW"/>
</dbReference>
<dbReference type="Proteomes" id="UP000219439">
    <property type="component" value="Unassembled WGS sequence"/>
</dbReference>
<dbReference type="GO" id="GO:0006352">
    <property type="term" value="P:DNA-templated transcription initiation"/>
    <property type="evidence" value="ECO:0007669"/>
    <property type="project" value="InterPro"/>
</dbReference>
<evidence type="ECO:0000256" key="1">
    <source>
        <dbReference type="ARBA" id="ARBA00010641"/>
    </source>
</evidence>
<evidence type="ECO:0000256" key="3">
    <source>
        <dbReference type="ARBA" id="ARBA00023082"/>
    </source>
</evidence>
<accession>A0A285PFV7</accession>
<dbReference type="InterPro" id="IPR039425">
    <property type="entry name" value="RNA_pol_sigma-70-like"/>
</dbReference>
<keyword evidence="4" id="KW-0804">Transcription</keyword>
<name>A0A285PFV7_9HYPH</name>
<dbReference type="InterPro" id="IPR013324">
    <property type="entry name" value="RNA_pol_sigma_r3/r4-like"/>
</dbReference>
<keyword evidence="8" id="KW-1185">Reference proteome</keyword>
<feature type="domain" description="RNA polymerase sigma factor 70 region 4 type 2" evidence="6">
    <location>
        <begin position="104"/>
        <end position="156"/>
    </location>
</feature>
<dbReference type="InterPro" id="IPR014284">
    <property type="entry name" value="RNA_pol_sigma-70_dom"/>
</dbReference>
<dbReference type="AlphaFoldDB" id="A0A285PFV7"/>
<dbReference type="Gene3D" id="1.10.1740.10">
    <property type="match status" value="1"/>
</dbReference>
<keyword evidence="3" id="KW-0731">Sigma factor</keyword>